<feature type="region of interest" description="Disordered" evidence="7">
    <location>
        <begin position="575"/>
        <end position="597"/>
    </location>
</feature>
<dbReference type="GO" id="GO:0031145">
    <property type="term" value="P:anaphase-promoting complex-dependent catabolic process"/>
    <property type="evidence" value="ECO:0007669"/>
    <property type="project" value="TreeGrafter"/>
</dbReference>
<dbReference type="STRING" id="289078.A0A2X0L578"/>
<dbReference type="GO" id="GO:0005680">
    <property type="term" value="C:anaphase-promoting complex"/>
    <property type="evidence" value="ECO:0007669"/>
    <property type="project" value="InterPro"/>
</dbReference>
<dbReference type="InterPro" id="IPR037679">
    <property type="entry name" value="Apc5"/>
</dbReference>
<feature type="region of interest" description="Disordered" evidence="7">
    <location>
        <begin position="403"/>
        <end position="429"/>
    </location>
</feature>
<protein>
    <recommendedName>
        <fullName evidence="2">Anaphase-promoting complex subunit 5</fullName>
    </recommendedName>
</protein>
<keyword evidence="5" id="KW-0833">Ubl conjugation pathway</keyword>
<keyword evidence="4" id="KW-0498">Mitosis</keyword>
<evidence type="ECO:0000256" key="6">
    <source>
        <dbReference type="ARBA" id="ARBA00023306"/>
    </source>
</evidence>
<dbReference type="AlphaFoldDB" id="A0A2X0L578"/>
<evidence type="ECO:0000256" key="4">
    <source>
        <dbReference type="ARBA" id="ARBA00022776"/>
    </source>
</evidence>
<feature type="chain" id="PRO_5030060153" description="Anaphase-promoting complex subunit 5" evidence="8">
    <location>
        <begin position="29"/>
        <end position="858"/>
    </location>
</feature>
<dbReference type="GO" id="GO:0070979">
    <property type="term" value="P:protein K11-linked ubiquitination"/>
    <property type="evidence" value="ECO:0007669"/>
    <property type="project" value="TreeGrafter"/>
</dbReference>
<evidence type="ECO:0000256" key="7">
    <source>
        <dbReference type="SAM" id="MobiDB-lite"/>
    </source>
</evidence>
<dbReference type="GO" id="GO:0045842">
    <property type="term" value="P:positive regulation of mitotic metaphase/anaphase transition"/>
    <property type="evidence" value="ECO:0007669"/>
    <property type="project" value="TreeGrafter"/>
</dbReference>
<evidence type="ECO:0000256" key="8">
    <source>
        <dbReference type="SAM" id="SignalP"/>
    </source>
</evidence>
<feature type="signal peptide" evidence="8">
    <location>
        <begin position="1"/>
        <end position="28"/>
    </location>
</feature>
<keyword evidence="11" id="KW-1185">Reference proteome</keyword>
<name>A0A2X0L578_9BASI</name>
<feature type="compositionally biased region" description="Low complexity" evidence="7">
    <location>
        <begin position="410"/>
        <end position="426"/>
    </location>
</feature>
<dbReference type="InterPro" id="IPR026000">
    <property type="entry name" value="Apc5_dom"/>
</dbReference>
<sequence>MPPTTPPLHPSQIPTLILITLLPTTVLSTSPIQDSILELCLSCLYEVDPPKGVNEWVRRIDEDDDDGIEGDQCKVLRTELKTVILESVSFELLGRMGSGSWFDASRRARMAKGRSDERMTHMIVAFGFERLWLWRGMDWICFILGYKVERELLPNRIALARNVADSAPSSSPLASFTELKRLYPSTEEDEASLTNTVLHRLSPLALFIRRFRLTFSQLSFDQAVKWWEGVNRWCGISLPTTMRGKNGVRGRESTTRELVAQSYRDARACADYQGMKDALAYYDLDDGTGGLMKGRPQTALLNLAFLEYTHQGYIAAREALNEAIQVARNVGDSQCLATAASLKARLDFTSPSTRHLSTTPTTSQPTPTDLLHTLMDLCLNSTTPLPSLFTLLYASRTAYQIPPPPQLSLSGTKPPQTGGPQPSPKTSPLSELLGTCEEVQAGEEGDLWEAQIGVVGAELWRQIGSTNLSRVGEELAFEALERHAISSRIDPTTEWDLRIAILCRQSQRLARSNRTAEALTVLLAAVDTRSKRSSMGLVELVEWENLIWELIHLEAERLEDHSTLELVTQIQPRSFKSPLRTKPEEENYTESTPTTTKELPLPLLHEALITSSNLLDSSSPYLALNPTLNALYSSRKQSRYKISLVALLRLVELRIRISPSREEAERGLRDMEEEWEGFLRCGVHELDGDGDGDGDVLGLGWETRGRLEVLKGLRKGREQGKGDGGKLERDQSEFIGSRRSGTSLWLTGDSFVSHGSVEEESLFRAIRALEQALQIYENLDQPSCIKRVLVLLVHVYDNLSQHVDPKYNQQKEEYATRVIEMDRQRREGRLGTRSLEGLVDVLELVRGAVVGKVISKGG</sequence>
<dbReference type="PANTHER" id="PTHR12830">
    <property type="entry name" value="ANAPHASE-PROMOTING COMPLEX SUBUNIT 5"/>
    <property type="match status" value="1"/>
</dbReference>
<comment type="similarity">
    <text evidence="1">Belongs to the APC5 family.</text>
</comment>
<evidence type="ECO:0000256" key="3">
    <source>
        <dbReference type="ARBA" id="ARBA00022618"/>
    </source>
</evidence>
<keyword evidence="3" id="KW-0132">Cell division</keyword>
<evidence type="ECO:0000313" key="11">
    <source>
        <dbReference type="Proteomes" id="UP000249723"/>
    </source>
</evidence>
<reference evidence="11" key="1">
    <citation type="submission" date="2016-10" db="EMBL/GenBank/DDBJ databases">
        <authorList>
            <person name="Jeantristanb JTB J.-T."/>
            <person name="Ricardo R."/>
        </authorList>
    </citation>
    <scope>NUCLEOTIDE SEQUENCE [LARGE SCALE GENOMIC DNA]</scope>
</reference>
<dbReference type="OrthoDB" id="2537949at2759"/>
<dbReference type="EMBL" id="FMWP01000107">
    <property type="protein sequence ID" value="SDA00649.1"/>
    <property type="molecule type" value="Genomic_DNA"/>
</dbReference>
<gene>
    <name evidence="10" type="ORF">BZ3500_MVSOF-1268-A1-R1_CHR9G10764</name>
</gene>
<evidence type="ECO:0000313" key="10">
    <source>
        <dbReference type="EMBL" id="SDA00649.1"/>
    </source>
</evidence>
<organism evidence="10 11">
    <name type="scientific">Microbotryum saponariae</name>
    <dbReference type="NCBI Taxonomy" id="289078"/>
    <lineage>
        <taxon>Eukaryota</taxon>
        <taxon>Fungi</taxon>
        <taxon>Dikarya</taxon>
        <taxon>Basidiomycota</taxon>
        <taxon>Pucciniomycotina</taxon>
        <taxon>Microbotryomycetes</taxon>
        <taxon>Microbotryales</taxon>
        <taxon>Microbotryaceae</taxon>
        <taxon>Microbotryum</taxon>
    </lineage>
</organism>
<evidence type="ECO:0000259" key="9">
    <source>
        <dbReference type="Pfam" id="PF12862"/>
    </source>
</evidence>
<dbReference type="Proteomes" id="UP000249723">
    <property type="component" value="Unassembled WGS sequence"/>
</dbReference>
<evidence type="ECO:0000256" key="1">
    <source>
        <dbReference type="ARBA" id="ARBA00007450"/>
    </source>
</evidence>
<evidence type="ECO:0000256" key="5">
    <source>
        <dbReference type="ARBA" id="ARBA00022786"/>
    </source>
</evidence>
<dbReference type="PANTHER" id="PTHR12830:SF9">
    <property type="entry name" value="ANAPHASE-PROMOTING COMPLEX SUBUNIT 5"/>
    <property type="match status" value="1"/>
</dbReference>
<proteinExistence type="inferred from homology"/>
<dbReference type="Pfam" id="PF12862">
    <property type="entry name" value="ANAPC5"/>
    <property type="match status" value="1"/>
</dbReference>
<feature type="domain" description="Anaphase-promoting complex subunit 5" evidence="9">
    <location>
        <begin position="263"/>
        <end position="345"/>
    </location>
</feature>
<keyword evidence="8" id="KW-0732">Signal</keyword>
<accession>A0A2X0L578</accession>
<dbReference type="GO" id="GO:0051301">
    <property type="term" value="P:cell division"/>
    <property type="evidence" value="ECO:0007669"/>
    <property type="project" value="UniProtKB-KW"/>
</dbReference>
<keyword evidence="6" id="KW-0131">Cell cycle</keyword>
<evidence type="ECO:0000256" key="2">
    <source>
        <dbReference type="ARBA" id="ARBA00016066"/>
    </source>
</evidence>